<dbReference type="InterPro" id="IPR006626">
    <property type="entry name" value="PbH1"/>
</dbReference>
<dbReference type="InterPro" id="IPR003593">
    <property type="entry name" value="AAA+_ATPase"/>
</dbReference>
<feature type="domain" description="AAA+ ATPase" evidence="5">
    <location>
        <begin position="564"/>
        <end position="705"/>
    </location>
</feature>
<protein>
    <submittedName>
        <fullName evidence="6">Right-handed parallel beta-helix repeat-containing protein</fullName>
    </submittedName>
</protein>
<comment type="similarity">
    <text evidence="1">Belongs to the CbxX/CfxQ family.</text>
</comment>
<dbReference type="Pfam" id="PF17866">
    <property type="entry name" value="AAA_lid_6"/>
    <property type="match status" value="1"/>
</dbReference>
<dbReference type="Gene3D" id="2.160.20.10">
    <property type="entry name" value="Single-stranded right-handed beta-helix, Pectin lyase-like"/>
    <property type="match status" value="2"/>
</dbReference>
<dbReference type="EMBL" id="BAAAHC010000005">
    <property type="protein sequence ID" value="GAA0512584.1"/>
    <property type="molecule type" value="Genomic_DNA"/>
</dbReference>
<dbReference type="PANTHER" id="PTHR43392">
    <property type="entry name" value="AAA-TYPE ATPASE FAMILY PROTEIN / ANKYRIN REPEAT FAMILY PROTEIN"/>
    <property type="match status" value="1"/>
</dbReference>
<reference evidence="6 7" key="1">
    <citation type="journal article" date="2019" name="Int. J. Syst. Evol. Microbiol.">
        <title>The Global Catalogue of Microorganisms (GCM) 10K type strain sequencing project: providing services to taxonomists for standard genome sequencing and annotation.</title>
        <authorList>
            <consortium name="The Broad Institute Genomics Platform"/>
            <consortium name="The Broad Institute Genome Sequencing Center for Infectious Disease"/>
            <person name="Wu L."/>
            <person name="Ma J."/>
        </authorList>
    </citation>
    <scope>NUCLEOTIDE SEQUENCE [LARGE SCALE GENOMIC DNA]</scope>
    <source>
        <strain evidence="6 7">JCM 10664</strain>
    </source>
</reference>
<evidence type="ECO:0000259" key="5">
    <source>
        <dbReference type="SMART" id="SM00382"/>
    </source>
</evidence>
<dbReference type="InterPro" id="IPR012334">
    <property type="entry name" value="Pectin_lyas_fold"/>
</dbReference>
<dbReference type="InterPro" id="IPR000641">
    <property type="entry name" value="CbxX/CfxQ"/>
</dbReference>
<keyword evidence="7" id="KW-1185">Reference proteome</keyword>
<name>A0ABN1C814_9PSEU</name>
<dbReference type="InterPro" id="IPR041627">
    <property type="entry name" value="AAA_lid_6"/>
</dbReference>
<feature type="compositionally biased region" description="Low complexity" evidence="4">
    <location>
        <begin position="501"/>
        <end position="521"/>
    </location>
</feature>
<evidence type="ECO:0000256" key="2">
    <source>
        <dbReference type="ARBA" id="ARBA00022741"/>
    </source>
</evidence>
<dbReference type="SMART" id="SM00710">
    <property type="entry name" value="PbH1"/>
    <property type="match status" value="12"/>
</dbReference>
<dbReference type="SUPFAM" id="SSF52540">
    <property type="entry name" value="P-loop containing nucleoside triphosphate hydrolases"/>
    <property type="match status" value="1"/>
</dbReference>
<organism evidence="6 7">
    <name type="scientific">Saccharopolyspora thermophila</name>
    <dbReference type="NCBI Taxonomy" id="89367"/>
    <lineage>
        <taxon>Bacteria</taxon>
        <taxon>Bacillati</taxon>
        <taxon>Actinomycetota</taxon>
        <taxon>Actinomycetes</taxon>
        <taxon>Pseudonocardiales</taxon>
        <taxon>Pseudonocardiaceae</taxon>
        <taxon>Saccharopolyspora</taxon>
    </lineage>
</organism>
<dbReference type="RefSeq" id="WP_346072487.1">
    <property type="nucleotide sequence ID" value="NZ_BAAAHC010000005.1"/>
</dbReference>
<evidence type="ECO:0000256" key="1">
    <source>
        <dbReference type="ARBA" id="ARBA00010378"/>
    </source>
</evidence>
<dbReference type="PANTHER" id="PTHR43392:SF2">
    <property type="entry name" value="AAA-TYPE ATPASE FAMILY PROTEIN _ ANKYRIN REPEAT FAMILY PROTEIN"/>
    <property type="match status" value="1"/>
</dbReference>
<feature type="region of interest" description="Disordered" evidence="4">
    <location>
        <begin position="499"/>
        <end position="521"/>
    </location>
</feature>
<gene>
    <name evidence="6" type="ORF">GCM10009545_13270</name>
</gene>
<proteinExistence type="inferred from homology"/>
<dbReference type="InterPro" id="IPR027417">
    <property type="entry name" value="P-loop_NTPase"/>
</dbReference>
<dbReference type="SUPFAM" id="SSF51126">
    <property type="entry name" value="Pectin lyase-like"/>
    <property type="match status" value="2"/>
</dbReference>
<evidence type="ECO:0000313" key="7">
    <source>
        <dbReference type="Proteomes" id="UP001500220"/>
    </source>
</evidence>
<dbReference type="Gene3D" id="1.10.8.60">
    <property type="match status" value="1"/>
</dbReference>
<dbReference type="Pfam" id="PF00004">
    <property type="entry name" value="AAA"/>
    <property type="match status" value="1"/>
</dbReference>
<comment type="caution">
    <text evidence="6">The sequence shown here is derived from an EMBL/GenBank/DDBJ whole genome shotgun (WGS) entry which is preliminary data.</text>
</comment>
<dbReference type="InterPro" id="IPR050773">
    <property type="entry name" value="CbxX/CfxQ_RuBisCO_ESX"/>
</dbReference>
<dbReference type="Gene3D" id="3.40.50.300">
    <property type="entry name" value="P-loop containing nucleotide triphosphate hydrolases"/>
    <property type="match status" value="1"/>
</dbReference>
<dbReference type="Pfam" id="PF13229">
    <property type="entry name" value="Beta_helix"/>
    <property type="match status" value="2"/>
</dbReference>
<evidence type="ECO:0000256" key="3">
    <source>
        <dbReference type="ARBA" id="ARBA00022840"/>
    </source>
</evidence>
<dbReference type="SMART" id="SM00382">
    <property type="entry name" value="AAA"/>
    <property type="match status" value="1"/>
</dbReference>
<dbReference type="InterPro" id="IPR011050">
    <property type="entry name" value="Pectin_lyase_fold/virulence"/>
</dbReference>
<keyword evidence="2" id="KW-0547">Nucleotide-binding</keyword>
<dbReference type="CDD" id="cd00009">
    <property type="entry name" value="AAA"/>
    <property type="match status" value="1"/>
</dbReference>
<dbReference type="InterPro" id="IPR003959">
    <property type="entry name" value="ATPase_AAA_core"/>
</dbReference>
<dbReference type="Proteomes" id="UP001500220">
    <property type="component" value="Unassembled WGS sequence"/>
</dbReference>
<dbReference type="PRINTS" id="PR00819">
    <property type="entry name" value="CBXCFQXSUPER"/>
</dbReference>
<keyword evidence="3" id="KW-0067">ATP-binding</keyword>
<evidence type="ECO:0000256" key="4">
    <source>
        <dbReference type="SAM" id="MobiDB-lite"/>
    </source>
</evidence>
<accession>A0ABN1C814</accession>
<sequence>MIIVSPGVPECYDTISAALAAAPSGAVVNVASGQYRENLIVTKPVTIAAEDGPVQISPPHGCALTVAAALGLTGVAVHGNDQQEPAVVVTAGTMTATDCEFHGAAWTVVYALDQGSVELHHSRFSNPAGAGVVVTSPRGGVLDGCVLTELGTTGVVVAEHGVLEIRSGTIAQAEGNGICLNGHGQLTAERVTISRAAKPAVAVEQHSSATLKELSIQDTDGVGVYLASTAPTRLIDCAVDGAGADGVLIGGAEQVLLERCRVSRATGFGIRVAGRSGGVVRETTVDDIDGVGACVENGSRVEFERITAQQCTETGLSVRGGEQTVHGVRAERCGQIGVEIAGGRVWLHNVDVDGSGDAGVRVCAQAEATVQGCSVQNTTGPALSVADAEARFDDCEIYRSGADGVHVGSGGQLRMNRGRVRHCVGSGVVVMESGRAEIIGSELLDNTADGIRVHTTQAVSVRDCVARNNGGAGLRQMTSFTELSVSGFVSDNNKVADTRRTATARAEGSATSGSSSTTTAGEGSLKELASLVGLADVKREVTTLVNLNKMAKRRQEAGLSTPPMSRHLVFAGSPGTGKTTVARLYGKILAELGILTSGHLVEVARADLVADIIGGTAIKTTEAFNRALGGVLFIDEAYTLSSQSGGSGPDFGREAIDTLVKLMEDHRDEVAVIVAGYSREMHSFLATNPGLESRFSRTIEFANYTPDELVTIVRQQCDKHDYRLDESAAEVLRDYFTRIPKDGTFGNGRTARKIFERMVDRQASRLATATDASTADLTRLLDVDVDVAAIPE</sequence>
<dbReference type="InterPro" id="IPR039448">
    <property type="entry name" value="Beta_helix"/>
</dbReference>
<evidence type="ECO:0000313" key="6">
    <source>
        <dbReference type="EMBL" id="GAA0512584.1"/>
    </source>
</evidence>